<organism evidence="2 3">
    <name type="scientific">Gracilariopsis chorda</name>
    <dbReference type="NCBI Taxonomy" id="448386"/>
    <lineage>
        <taxon>Eukaryota</taxon>
        <taxon>Rhodophyta</taxon>
        <taxon>Florideophyceae</taxon>
        <taxon>Rhodymeniophycidae</taxon>
        <taxon>Gracilariales</taxon>
        <taxon>Gracilariaceae</taxon>
        <taxon>Gracilariopsis</taxon>
    </lineage>
</organism>
<dbReference type="InterPro" id="IPR001163">
    <property type="entry name" value="Sm_dom_euk/arc"/>
</dbReference>
<protein>
    <submittedName>
        <fullName evidence="2">U7 snRNA-associated Sm-like protein LSm10</fullName>
    </submittedName>
</protein>
<evidence type="ECO:0000313" key="2">
    <source>
        <dbReference type="EMBL" id="PXF49170.1"/>
    </source>
</evidence>
<evidence type="ECO:0000313" key="3">
    <source>
        <dbReference type="Proteomes" id="UP000247409"/>
    </source>
</evidence>
<dbReference type="GO" id="GO:0071209">
    <property type="term" value="F:U7 snRNA binding"/>
    <property type="evidence" value="ECO:0007669"/>
    <property type="project" value="TreeGrafter"/>
</dbReference>
<keyword evidence="3" id="KW-1185">Reference proteome</keyword>
<dbReference type="InterPro" id="IPR010920">
    <property type="entry name" value="LSM_dom_sf"/>
</dbReference>
<reference evidence="2 3" key="1">
    <citation type="journal article" date="2018" name="Mol. Biol. Evol.">
        <title>Analysis of the draft genome of the red seaweed Gracilariopsis chorda provides insights into genome size evolution in Rhodophyta.</title>
        <authorList>
            <person name="Lee J."/>
            <person name="Yang E.C."/>
            <person name="Graf L."/>
            <person name="Yang J.H."/>
            <person name="Qiu H."/>
            <person name="Zel Zion U."/>
            <person name="Chan C.X."/>
            <person name="Stephens T.G."/>
            <person name="Weber A.P.M."/>
            <person name="Boo G.H."/>
            <person name="Boo S.M."/>
            <person name="Kim K.M."/>
            <person name="Shin Y."/>
            <person name="Jung M."/>
            <person name="Lee S.J."/>
            <person name="Yim H.S."/>
            <person name="Lee J.H."/>
            <person name="Bhattacharya D."/>
            <person name="Yoon H.S."/>
        </authorList>
    </citation>
    <scope>NUCLEOTIDE SEQUENCE [LARGE SCALE GENOMIC DNA]</scope>
    <source>
        <strain evidence="2 3">SKKU-2015</strain>
        <tissue evidence="2">Whole body</tissue>
    </source>
</reference>
<dbReference type="GO" id="GO:0071254">
    <property type="term" value="C:cytoplasmic U snRNP body"/>
    <property type="evidence" value="ECO:0007669"/>
    <property type="project" value="TreeGrafter"/>
</dbReference>
<dbReference type="PANTHER" id="PTHR21196:SF1">
    <property type="entry name" value="U7 SNRNA-ASSOCIATED SM-LIKE PROTEIN LSM10"/>
    <property type="match status" value="1"/>
</dbReference>
<sequence>MGSSTEQTTLVFFIKALCGRNLRFELRNGVCVEGELESVDQNMNVTIAHALWNCGQLGSLTKDRENVASVCFELLYVASRHITFIQIPDDVNVSETMDIYVS</sequence>
<name>A0A2V3J738_9FLOR</name>
<dbReference type="OrthoDB" id="10256176at2759"/>
<gene>
    <name evidence="2" type="ORF">BWQ96_00959</name>
</gene>
<dbReference type="GO" id="GO:0006398">
    <property type="term" value="P:mRNA 3'-end processing by stem-loop binding and cleavage"/>
    <property type="evidence" value="ECO:0007669"/>
    <property type="project" value="TreeGrafter"/>
</dbReference>
<evidence type="ECO:0000259" key="1">
    <source>
        <dbReference type="Pfam" id="PF01423"/>
    </source>
</evidence>
<dbReference type="SUPFAM" id="SSF50182">
    <property type="entry name" value="Sm-like ribonucleoproteins"/>
    <property type="match status" value="1"/>
</dbReference>
<dbReference type="GO" id="GO:0071208">
    <property type="term" value="F:histone pre-mRNA DCP binding"/>
    <property type="evidence" value="ECO:0007669"/>
    <property type="project" value="TreeGrafter"/>
</dbReference>
<comment type="caution">
    <text evidence="2">The sequence shown here is derived from an EMBL/GenBank/DDBJ whole genome shotgun (WGS) entry which is preliminary data.</text>
</comment>
<dbReference type="GO" id="GO:0016604">
    <property type="term" value="C:nuclear body"/>
    <property type="evidence" value="ECO:0007669"/>
    <property type="project" value="TreeGrafter"/>
</dbReference>
<dbReference type="AlphaFoldDB" id="A0A2V3J738"/>
<accession>A0A2V3J738</accession>
<dbReference type="Proteomes" id="UP000247409">
    <property type="component" value="Unassembled WGS sequence"/>
</dbReference>
<dbReference type="EMBL" id="NBIV01000007">
    <property type="protein sequence ID" value="PXF49170.1"/>
    <property type="molecule type" value="Genomic_DNA"/>
</dbReference>
<dbReference type="Gene3D" id="2.30.30.100">
    <property type="match status" value="1"/>
</dbReference>
<feature type="domain" description="Sm" evidence="1">
    <location>
        <begin position="14"/>
        <end position="49"/>
    </location>
</feature>
<dbReference type="Pfam" id="PF01423">
    <property type="entry name" value="LSM"/>
    <property type="match status" value="1"/>
</dbReference>
<proteinExistence type="predicted"/>
<dbReference type="InterPro" id="IPR052840">
    <property type="entry name" value="U7_snRNA_Sm-like"/>
</dbReference>
<dbReference type="PANTHER" id="PTHR21196">
    <property type="entry name" value="U7 SNRNA-ASSOCIATED SM-LIKE PROTEIN LSM10"/>
    <property type="match status" value="1"/>
</dbReference>